<reference evidence="1 2" key="1">
    <citation type="submission" date="2013-11" db="EMBL/GenBank/DDBJ databases">
        <title>Comparative genomics of Ignicoccus.</title>
        <authorList>
            <person name="Podar M."/>
        </authorList>
    </citation>
    <scope>NUCLEOTIDE SEQUENCE [LARGE SCALE GENOMIC DNA]</scope>
    <source>
        <strain evidence="1 2">DSM 13165</strain>
    </source>
</reference>
<evidence type="ECO:0000313" key="2">
    <source>
        <dbReference type="Proteomes" id="UP000060778"/>
    </source>
</evidence>
<name>A0A0U3FLM3_9CREN</name>
<dbReference type="SUPFAM" id="SSF52540">
    <property type="entry name" value="P-loop containing nucleoside triphosphate hydrolases"/>
    <property type="match status" value="1"/>
</dbReference>
<dbReference type="STRING" id="940295.EYM_06990"/>
<dbReference type="AlphaFoldDB" id="A0A0U3FLM3"/>
<gene>
    <name evidence="1" type="ORF">EYM_06990</name>
</gene>
<evidence type="ECO:0000313" key="1">
    <source>
        <dbReference type="EMBL" id="ALU12742.1"/>
    </source>
</evidence>
<accession>A0A0U3FLM3</accession>
<dbReference type="RefSeq" id="WP_075050345.1">
    <property type="nucleotide sequence ID" value="NZ_CP006867.1"/>
</dbReference>
<dbReference type="EMBL" id="CP006867">
    <property type="protein sequence ID" value="ALU12742.1"/>
    <property type="molecule type" value="Genomic_DNA"/>
</dbReference>
<sequence>MRILIGGLNGTGKSSVCKALESKYGIKCAHVPPLCYVKDVFTPLSFEIYSLQRISSYVYLGEAIDESPLTIALYLKALPFYASEISTHEHLYDEMVSGIIQFSKELRREGAKFVWLTAPIHVILSRLRKSEECPPRGLWNSDPIELGALSSIERNFLEVIDDLIDLVIDTGKRTPEEVADEVMKVVDKD</sequence>
<keyword evidence="2" id="KW-1185">Reference proteome</keyword>
<dbReference type="KEGG" id="iis:EYM_06990"/>
<proteinExistence type="predicted"/>
<dbReference type="InterPro" id="IPR027417">
    <property type="entry name" value="P-loop_NTPase"/>
</dbReference>
<dbReference type="OrthoDB" id="385267at2157"/>
<organism evidence="1 2">
    <name type="scientific">Ignicoccus islandicus DSM 13165</name>
    <dbReference type="NCBI Taxonomy" id="940295"/>
    <lineage>
        <taxon>Archaea</taxon>
        <taxon>Thermoproteota</taxon>
        <taxon>Thermoprotei</taxon>
        <taxon>Desulfurococcales</taxon>
        <taxon>Desulfurococcaceae</taxon>
        <taxon>Ignicoccus</taxon>
    </lineage>
</organism>
<dbReference type="Gene3D" id="3.40.50.300">
    <property type="entry name" value="P-loop containing nucleotide triphosphate hydrolases"/>
    <property type="match status" value="1"/>
</dbReference>
<dbReference type="GeneID" id="30680771"/>
<dbReference type="Proteomes" id="UP000060778">
    <property type="component" value="Chromosome"/>
</dbReference>
<protein>
    <submittedName>
        <fullName evidence="1">Uncharacterized protein</fullName>
    </submittedName>
</protein>